<dbReference type="InterPro" id="IPR046341">
    <property type="entry name" value="SET_dom_sf"/>
</dbReference>
<dbReference type="SMART" id="SM00317">
    <property type="entry name" value="SET"/>
    <property type="match status" value="1"/>
</dbReference>
<accession>A0A1G2MCW8</accession>
<dbReference type="SUPFAM" id="SSF82199">
    <property type="entry name" value="SET domain"/>
    <property type="match status" value="1"/>
</dbReference>
<sequence length="131" mass="15957">MLLVKTKLKTSDRHGIGLFADQFIRRGTVTWRRSRVFDVAFPPKSLSRMPAFIKKQFLKYSYFDHGKKEYILCFDDQRFINHSRRPNIQSCPHLDKAIRDIKKGEELVCNYRDYEYDWFERRRLNEKSFKK</sequence>
<dbReference type="Gene3D" id="2.170.270.10">
    <property type="entry name" value="SET domain"/>
    <property type="match status" value="1"/>
</dbReference>
<dbReference type="InterPro" id="IPR001214">
    <property type="entry name" value="SET_dom"/>
</dbReference>
<dbReference type="Pfam" id="PF00856">
    <property type="entry name" value="SET"/>
    <property type="match status" value="1"/>
</dbReference>
<evidence type="ECO:0000259" key="1">
    <source>
        <dbReference type="SMART" id="SM00317"/>
    </source>
</evidence>
<reference evidence="2 3" key="1">
    <citation type="journal article" date="2016" name="Nat. Commun.">
        <title>Thousands of microbial genomes shed light on interconnected biogeochemical processes in an aquifer system.</title>
        <authorList>
            <person name="Anantharaman K."/>
            <person name="Brown C.T."/>
            <person name="Hug L.A."/>
            <person name="Sharon I."/>
            <person name="Castelle C.J."/>
            <person name="Probst A.J."/>
            <person name="Thomas B.C."/>
            <person name="Singh A."/>
            <person name="Wilkins M.J."/>
            <person name="Karaoz U."/>
            <person name="Brodie E.L."/>
            <person name="Williams K.H."/>
            <person name="Hubbard S.S."/>
            <person name="Banfield J.F."/>
        </authorList>
    </citation>
    <scope>NUCLEOTIDE SEQUENCE [LARGE SCALE GENOMIC DNA]</scope>
</reference>
<gene>
    <name evidence="2" type="ORF">A2849_04255</name>
</gene>
<protein>
    <recommendedName>
        <fullName evidence="1">SET domain-containing protein</fullName>
    </recommendedName>
</protein>
<organism evidence="2 3">
    <name type="scientific">Candidatus Taylorbacteria bacterium RIFCSPHIGHO2_01_FULL_51_15</name>
    <dbReference type="NCBI Taxonomy" id="1802304"/>
    <lineage>
        <taxon>Bacteria</taxon>
        <taxon>Candidatus Tayloriibacteriota</taxon>
    </lineage>
</organism>
<dbReference type="EMBL" id="MHRI01000020">
    <property type="protein sequence ID" value="OHA20861.1"/>
    <property type="molecule type" value="Genomic_DNA"/>
</dbReference>
<dbReference type="CDD" id="cd08161">
    <property type="entry name" value="SET"/>
    <property type="match status" value="1"/>
</dbReference>
<comment type="caution">
    <text evidence="2">The sequence shown here is derived from an EMBL/GenBank/DDBJ whole genome shotgun (WGS) entry which is preliminary data.</text>
</comment>
<name>A0A1G2MCW8_9BACT</name>
<evidence type="ECO:0000313" key="3">
    <source>
        <dbReference type="Proteomes" id="UP000178121"/>
    </source>
</evidence>
<proteinExistence type="predicted"/>
<dbReference type="AlphaFoldDB" id="A0A1G2MCW8"/>
<feature type="domain" description="SET" evidence="1">
    <location>
        <begin position="4"/>
        <end position="121"/>
    </location>
</feature>
<evidence type="ECO:0000313" key="2">
    <source>
        <dbReference type="EMBL" id="OHA20861.1"/>
    </source>
</evidence>
<dbReference type="Proteomes" id="UP000178121">
    <property type="component" value="Unassembled WGS sequence"/>
</dbReference>